<organism evidence="2 3">
    <name type="scientific">Robertkochia marina</name>
    <dbReference type="NCBI Taxonomy" id="1227945"/>
    <lineage>
        <taxon>Bacteria</taxon>
        <taxon>Pseudomonadati</taxon>
        <taxon>Bacteroidota</taxon>
        <taxon>Flavobacteriia</taxon>
        <taxon>Flavobacteriales</taxon>
        <taxon>Flavobacteriaceae</taxon>
        <taxon>Robertkochia</taxon>
    </lineage>
</organism>
<dbReference type="AlphaFoldDB" id="A0A4S3M0S5"/>
<keyword evidence="3" id="KW-1185">Reference proteome</keyword>
<protein>
    <submittedName>
        <fullName evidence="2">Uncharacterized protein</fullName>
    </submittedName>
</protein>
<evidence type="ECO:0000313" key="3">
    <source>
        <dbReference type="Proteomes" id="UP000305939"/>
    </source>
</evidence>
<feature type="transmembrane region" description="Helical" evidence="1">
    <location>
        <begin position="6"/>
        <end position="27"/>
    </location>
</feature>
<comment type="caution">
    <text evidence="2">The sequence shown here is derived from an EMBL/GenBank/DDBJ whole genome shotgun (WGS) entry which is preliminary data.</text>
</comment>
<keyword evidence="1" id="KW-0472">Membrane</keyword>
<dbReference type="Proteomes" id="UP000305939">
    <property type="component" value="Unassembled WGS sequence"/>
</dbReference>
<evidence type="ECO:0000256" key="1">
    <source>
        <dbReference type="SAM" id="Phobius"/>
    </source>
</evidence>
<accession>A0A4S3M0S5</accession>
<dbReference type="EMBL" id="SSMC01000002">
    <property type="protein sequence ID" value="THD68032.1"/>
    <property type="molecule type" value="Genomic_DNA"/>
</dbReference>
<dbReference type="RefSeq" id="WP_136336237.1">
    <property type="nucleotide sequence ID" value="NZ_QXMP01000010.1"/>
</dbReference>
<sequence>MANNINPEQILSFILIGTFLIAWVWLLKRGAIGIVSSEAVEEDIKKDLMKKGMKLVEIKTPKAFDTGPFPKFGISIGIQTNIAGFRGEKTRYRIVKYKDGKDQIKESWVKLEFVAFSLVSIKWSPEI</sequence>
<gene>
    <name evidence="2" type="ORF">E7Z59_10320</name>
</gene>
<reference evidence="2 3" key="1">
    <citation type="submission" date="2019-04" db="EMBL/GenBank/DDBJ databases">
        <title>Draft genome sequence of Robertkochia marina CC-AMO-30D.</title>
        <authorList>
            <person name="Hameed A."/>
            <person name="Lin S.-Y."/>
            <person name="Shahina M."/>
            <person name="Lai W.-A."/>
            <person name="Young C.-C."/>
        </authorList>
    </citation>
    <scope>NUCLEOTIDE SEQUENCE [LARGE SCALE GENOMIC DNA]</scope>
    <source>
        <strain evidence="2 3">CC-AMO-30D</strain>
    </source>
</reference>
<proteinExistence type="predicted"/>
<keyword evidence="1" id="KW-0812">Transmembrane</keyword>
<evidence type="ECO:0000313" key="2">
    <source>
        <dbReference type="EMBL" id="THD68032.1"/>
    </source>
</evidence>
<keyword evidence="1" id="KW-1133">Transmembrane helix</keyword>
<name>A0A4S3M0S5_9FLAO</name>